<dbReference type="Proteomes" id="UP000245368">
    <property type="component" value="Chromosome"/>
</dbReference>
<evidence type="ECO:0000313" key="1">
    <source>
        <dbReference type="EMBL" id="AWN23141.1"/>
    </source>
</evidence>
<dbReference type="AlphaFoldDB" id="A0A2Z3JHS8"/>
<name>A0A2Z3JHS8_9DEIO</name>
<dbReference type="PANTHER" id="PTHR10443:SF12">
    <property type="entry name" value="DIPEPTIDASE"/>
    <property type="match status" value="1"/>
</dbReference>
<dbReference type="PROSITE" id="PS51365">
    <property type="entry name" value="RENAL_DIPEPTIDASE_2"/>
    <property type="match status" value="1"/>
</dbReference>
<proteinExistence type="predicted"/>
<dbReference type="GO" id="GO:0006508">
    <property type="term" value="P:proteolysis"/>
    <property type="evidence" value="ECO:0007669"/>
    <property type="project" value="InterPro"/>
</dbReference>
<keyword evidence="2" id="KW-1185">Reference proteome</keyword>
<dbReference type="Gene3D" id="3.20.20.140">
    <property type="entry name" value="Metal-dependent hydrolases"/>
    <property type="match status" value="1"/>
</dbReference>
<dbReference type="EMBL" id="CP029494">
    <property type="protein sequence ID" value="AWN23141.1"/>
    <property type="molecule type" value="Genomic_DNA"/>
</dbReference>
<organism evidence="1 2">
    <name type="scientific">Deinococcus irradiatisoli</name>
    <dbReference type="NCBI Taxonomy" id="2202254"/>
    <lineage>
        <taxon>Bacteria</taxon>
        <taxon>Thermotogati</taxon>
        <taxon>Deinococcota</taxon>
        <taxon>Deinococci</taxon>
        <taxon>Deinococcales</taxon>
        <taxon>Deinococcaceae</taxon>
        <taxon>Deinococcus</taxon>
    </lineage>
</organism>
<dbReference type="InterPro" id="IPR032466">
    <property type="entry name" value="Metal_Hydrolase"/>
</dbReference>
<dbReference type="Pfam" id="PF01244">
    <property type="entry name" value="Peptidase_M19"/>
    <property type="match status" value="1"/>
</dbReference>
<reference evidence="1 2" key="1">
    <citation type="submission" date="2018-05" db="EMBL/GenBank/DDBJ databases">
        <title>Complete Genome Sequence of Deinococcus sp. strain 17bor-2.</title>
        <authorList>
            <person name="Srinivasan S."/>
        </authorList>
    </citation>
    <scope>NUCLEOTIDE SEQUENCE [LARGE SCALE GENOMIC DNA]</scope>
    <source>
        <strain evidence="1 2">17bor-2</strain>
    </source>
</reference>
<evidence type="ECO:0000313" key="2">
    <source>
        <dbReference type="Proteomes" id="UP000245368"/>
    </source>
</evidence>
<gene>
    <name evidence="1" type="ORF">DKM44_07820</name>
</gene>
<dbReference type="PANTHER" id="PTHR10443">
    <property type="entry name" value="MICROSOMAL DIPEPTIDASE"/>
    <property type="match status" value="1"/>
</dbReference>
<dbReference type="KEGG" id="dez:DKM44_07820"/>
<dbReference type="RefSeq" id="WP_109826720.1">
    <property type="nucleotide sequence ID" value="NZ_CP029494.1"/>
</dbReference>
<dbReference type="InterPro" id="IPR008257">
    <property type="entry name" value="Pept_M19"/>
</dbReference>
<accession>A0A2Z3JHS8</accession>
<dbReference type="OrthoDB" id="9804920at2"/>
<dbReference type="GO" id="GO:0070573">
    <property type="term" value="F:metallodipeptidase activity"/>
    <property type="evidence" value="ECO:0007669"/>
    <property type="project" value="InterPro"/>
</dbReference>
<dbReference type="SUPFAM" id="SSF51556">
    <property type="entry name" value="Metallo-dependent hydrolases"/>
    <property type="match status" value="1"/>
</dbReference>
<sequence length="329" mass="36478">MWIDAHLDLAYNAGLGRDLTLDLEALRSRDPVEGDTATVTFSELRRSGVGLCFGTLFAMPQTRFSAGYTSWQEARAQALTQLDQYRRWQDAGLIRLLDSAAQVREHAQRYDAATSPLGVMLLMEGADPLRDVDDLAFWQAAGVRAIGLSWGQTRYAGGTDAPGPLTDRGRELLTGMRELGVAQDLSHLDEEAFFEAVECQPRCFASHSNSRAFVDGNRHLSDEMVRAIGERQGVIGLVLLSTFLRRGWTPDERRVDLGEVRRHAEHYAGLIGWQGVGVGSDLDGGYGNEKTPLGIERYSDLERLAEALPDDVQEQVMGGNWLRWLEANL</sequence>
<protein>
    <submittedName>
        <fullName evidence="1">Peptidase M19</fullName>
    </submittedName>
</protein>